<accession>A0A6A6EFH1</accession>
<feature type="region of interest" description="Disordered" evidence="1">
    <location>
        <begin position="94"/>
        <end position="122"/>
    </location>
</feature>
<evidence type="ECO:0000256" key="1">
    <source>
        <dbReference type="SAM" id="MobiDB-lite"/>
    </source>
</evidence>
<gene>
    <name evidence="2" type="ORF">K469DRAFT_697733</name>
</gene>
<name>A0A6A6EFH1_9PEZI</name>
<sequence>MVREVPMQFHAIKSRLESCIAQIQTIIEKTDSKKLSQHLEDELLRLRIWSSDSGLHTVEPSSQTDSRIWKFAFELLGLWEVRFELLDAISSTPEKFRKPGTEQSEISDASETSGDEDEEPDQDVHLLLDCVNRNIKSLMRLSRDCRSDIPSPEQDAFLARIQAVAPWDHHETNWDLEFGNTRQLHGLRMRRVA</sequence>
<organism evidence="2 3">
    <name type="scientific">Zopfia rhizophila CBS 207.26</name>
    <dbReference type="NCBI Taxonomy" id="1314779"/>
    <lineage>
        <taxon>Eukaryota</taxon>
        <taxon>Fungi</taxon>
        <taxon>Dikarya</taxon>
        <taxon>Ascomycota</taxon>
        <taxon>Pezizomycotina</taxon>
        <taxon>Dothideomycetes</taxon>
        <taxon>Dothideomycetes incertae sedis</taxon>
        <taxon>Zopfiaceae</taxon>
        <taxon>Zopfia</taxon>
    </lineage>
</organism>
<feature type="compositionally biased region" description="Polar residues" evidence="1">
    <location>
        <begin position="101"/>
        <end position="112"/>
    </location>
</feature>
<proteinExistence type="predicted"/>
<evidence type="ECO:0000313" key="2">
    <source>
        <dbReference type="EMBL" id="KAF2190474.1"/>
    </source>
</evidence>
<keyword evidence="3" id="KW-1185">Reference proteome</keyword>
<dbReference type="EMBL" id="ML994618">
    <property type="protein sequence ID" value="KAF2190474.1"/>
    <property type="molecule type" value="Genomic_DNA"/>
</dbReference>
<dbReference type="AlphaFoldDB" id="A0A6A6EFH1"/>
<evidence type="ECO:0000313" key="3">
    <source>
        <dbReference type="Proteomes" id="UP000800200"/>
    </source>
</evidence>
<protein>
    <submittedName>
        <fullName evidence="2">Uncharacterized protein</fullName>
    </submittedName>
</protein>
<reference evidence="2" key="1">
    <citation type="journal article" date="2020" name="Stud. Mycol.">
        <title>101 Dothideomycetes genomes: a test case for predicting lifestyles and emergence of pathogens.</title>
        <authorList>
            <person name="Haridas S."/>
            <person name="Albert R."/>
            <person name="Binder M."/>
            <person name="Bloem J."/>
            <person name="Labutti K."/>
            <person name="Salamov A."/>
            <person name="Andreopoulos B."/>
            <person name="Baker S."/>
            <person name="Barry K."/>
            <person name="Bills G."/>
            <person name="Bluhm B."/>
            <person name="Cannon C."/>
            <person name="Castanera R."/>
            <person name="Culley D."/>
            <person name="Daum C."/>
            <person name="Ezra D."/>
            <person name="Gonzalez J."/>
            <person name="Henrissat B."/>
            <person name="Kuo A."/>
            <person name="Liang C."/>
            <person name="Lipzen A."/>
            <person name="Lutzoni F."/>
            <person name="Magnuson J."/>
            <person name="Mondo S."/>
            <person name="Nolan M."/>
            <person name="Ohm R."/>
            <person name="Pangilinan J."/>
            <person name="Park H.-J."/>
            <person name="Ramirez L."/>
            <person name="Alfaro M."/>
            <person name="Sun H."/>
            <person name="Tritt A."/>
            <person name="Yoshinaga Y."/>
            <person name="Zwiers L.-H."/>
            <person name="Turgeon B."/>
            <person name="Goodwin S."/>
            <person name="Spatafora J."/>
            <person name="Crous P."/>
            <person name="Grigoriev I."/>
        </authorList>
    </citation>
    <scope>NUCLEOTIDE SEQUENCE</scope>
    <source>
        <strain evidence="2">CBS 207.26</strain>
    </source>
</reference>
<dbReference type="Proteomes" id="UP000800200">
    <property type="component" value="Unassembled WGS sequence"/>
</dbReference>